<keyword evidence="7" id="KW-0346">Stress response</keyword>
<name>A0A450T2H6_9GAMM</name>
<evidence type="ECO:0000256" key="4">
    <source>
        <dbReference type="ARBA" id="ARBA00022759"/>
    </source>
</evidence>
<keyword evidence="4" id="KW-0255">Endonuclease</keyword>
<dbReference type="GO" id="GO:0004519">
    <property type="term" value="F:endonuclease activity"/>
    <property type="evidence" value="ECO:0007669"/>
    <property type="project" value="UniProtKB-KW"/>
</dbReference>
<dbReference type="GO" id="GO:0016787">
    <property type="term" value="F:hydrolase activity"/>
    <property type="evidence" value="ECO:0007669"/>
    <property type="project" value="UniProtKB-KW"/>
</dbReference>
<keyword evidence="2" id="KW-1277">Toxin-antitoxin system</keyword>
<accession>A0A450T2H6</accession>
<sequence>MPRKVRDLIADLKKAGFTEISGAGKGSHRKFVHKKYHGAVTLSGKWAGDAKSYQERQVTQAIEEATK</sequence>
<evidence type="ECO:0000256" key="1">
    <source>
        <dbReference type="ARBA" id="ARBA00006620"/>
    </source>
</evidence>
<comment type="similarity">
    <text evidence="1">Belongs to the HicA mRNA interferase family.</text>
</comment>
<dbReference type="Gene3D" id="3.30.920.30">
    <property type="entry name" value="Hypothetical protein"/>
    <property type="match status" value="1"/>
</dbReference>
<evidence type="ECO:0000256" key="5">
    <source>
        <dbReference type="ARBA" id="ARBA00022801"/>
    </source>
</evidence>
<keyword evidence="3" id="KW-0540">Nuclease</keyword>
<dbReference type="AlphaFoldDB" id="A0A450T2H6"/>
<gene>
    <name evidence="8" type="ORF">BECKDK2373B_GA0170837_109312</name>
</gene>
<protein>
    <submittedName>
        <fullName evidence="8">HicA toxin of toxin-antitoxin</fullName>
    </submittedName>
</protein>
<keyword evidence="6" id="KW-0694">RNA-binding</keyword>
<dbReference type="SUPFAM" id="SSF54786">
    <property type="entry name" value="YcfA/nrd intein domain"/>
    <property type="match status" value="1"/>
</dbReference>
<dbReference type="InterPro" id="IPR038570">
    <property type="entry name" value="HicA_sf"/>
</dbReference>
<dbReference type="EMBL" id="CAADEX010000093">
    <property type="protein sequence ID" value="VFJ60545.1"/>
    <property type="molecule type" value="Genomic_DNA"/>
</dbReference>
<dbReference type="GO" id="GO:0003729">
    <property type="term" value="F:mRNA binding"/>
    <property type="evidence" value="ECO:0007669"/>
    <property type="project" value="InterPro"/>
</dbReference>
<evidence type="ECO:0000256" key="7">
    <source>
        <dbReference type="ARBA" id="ARBA00023016"/>
    </source>
</evidence>
<keyword evidence="5" id="KW-0378">Hydrolase</keyword>
<evidence type="ECO:0000313" key="8">
    <source>
        <dbReference type="EMBL" id="VFJ60545.1"/>
    </source>
</evidence>
<evidence type="ECO:0000256" key="3">
    <source>
        <dbReference type="ARBA" id="ARBA00022722"/>
    </source>
</evidence>
<dbReference type="InterPro" id="IPR012933">
    <property type="entry name" value="HicA_mRNA_interferase"/>
</dbReference>
<reference evidence="8" key="1">
    <citation type="submission" date="2019-02" db="EMBL/GenBank/DDBJ databases">
        <authorList>
            <person name="Gruber-Vodicka R. H."/>
            <person name="Seah K. B. B."/>
        </authorList>
    </citation>
    <scope>NUCLEOTIDE SEQUENCE</scope>
    <source>
        <strain evidence="8">BECK_DK47</strain>
    </source>
</reference>
<proteinExistence type="inferred from homology"/>
<evidence type="ECO:0000256" key="6">
    <source>
        <dbReference type="ARBA" id="ARBA00022884"/>
    </source>
</evidence>
<evidence type="ECO:0000256" key="2">
    <source>
        <dbReference type="ARBA" id="ARBA00022649"/>
    </source>
</evidence>
<organism evidence="8">
    <name type="scientific">Candidatus Kentrum sp. DK</name>
    <dbReference type="NCBI Taxonomy" id="2126562"/>
    <lineage>
        <taxon>Bacteria</taxon>
        <taxon>Pseudomonadati</taxon>
        <taxon>Pseudomonadota</taxon>
        <taxon>Gammaproteobacteria</taxon>
        <taxon>Candidatus Kentrum</taxon>
    </lineage>
</organism>
<dbReference type="Pfam" id="PF07927">
    <property type="entry name" value="HicA_toxin"/>
    <property type="match status" value="1"/>
</dbReference>